<dbReference type="SUPFAM" id="SSF53335">
    <property type="entry name" value="S-adenosyl-L-methionine-dependent methyltransferases"/>
    <property type="match status" value="1"/>
</dbReference>
<evidence type="ECO:0000259" key="5">
    <source>
        <dbReference type="Pfam" id="PF01555"/>
    </source>
</evidence>
<evidence type="ECO:0000256" key="1">
    <source>
        <dbReference type="ARBA" id="ARBA00006594"/>
    </source>
</evidence>
<keyword evidence="2" id="KW-0489">Methyltransferase</keyword>
<gene>
    <name evidence="6" type="ORF">A3F19_00135</name>
</gene>
<comment type="caution">
    <text evidence="6">The sequence shown here is derived from an EMBL/GenBank/DDBJ whole genome shotgun (WGS) entry which is preliminary data.</text>
</comment>
<reference evidence="6 7" key="1">
    <citation type="journal article" date="2016" name="Nat. Commun.">
        <title>Thousands of microbial genomes shed light on interconnected biogeochemical processes in an aquifer system.</title>
        <authorList>
            <person name="Anantharaman K."/>
            <person name="Brown C.T."/>
            <person name="Hug L.A."/>
            <person name="Sharon I."/>
            <person name="Castelle C.J."/>
            <person name="Probst A.J."/>
            <person name="Thomas B.C."/>
            <person name="Singh A."/>
            <person name="Wilkins M.J."/>
            <person name="Karaoz U."/>
            <person name="Brodie E.L."/>
            <person name="Williams K.H."/>
            <person name="Hubbard S.S."/>
            <person name="Banfield J.F."/>
        </authorList>
    </citation>
    <scope>NUCLEOTIDE SEQUENCE [LARGE SCALE GENOMIC DNA]</scope>
</reference>
<keyword evidence="4" id="KW-0949">S-adenosyl-L-methionine</keyword>
<evidence type="ECO:0000313" key="6">
    <source>
        <dbReference type="EMBL" id="OGI79168.1"/>
    </source>
</evidence>
<sequence length="545" mass="63263">MPSLEFKGKSSVWNHHLSVPYHTLDKDNKKSLKGKDDSENLIIEGDNLLALKSLLPKYQGKIKCIYIDPPYNTGNEGWIYNDKVNSPLIKEWLGETVGVDDLTRHDKWLCMMTPRLKLLYELLDEKGIIFISIDDNEVHHLKELMEEIFGENNIDICVWKKIDPKYDKNVNAKIITRTKRVHEFIIIGYKNKKNTIFEKIKKLPNWLNKYTNPDNDKRGPYKQGILSFEEGHEKEKKDSEYYYSIKTPSGRKITRHFFFTKDEFEAFVEDDRVYFPKNGAGIPALKIFENEEKDFYFETILEGVGSLNSAKKELAEIFHIVEEDVFDTPKPTKLIKEIIRATASKDSIILDSFAGTGTTAQAVLELNKEDGKEGKRKFILVQLPEKINKETPAYRAGFKYVHEITKERVSKFIKKDKNETGFTYYTLGPSIDADSILSGKLPSYEDFAKYVFYLATGKNHPDEKKIKEKDFFVGKLANESIYLLYKKDIETLKNLSITLDWAEQAHKKDSGKKIVYAPACFLDDEYLEKFNIQFVSIPYNLFEKK</sequence>
<dbReference type="PROSITE" id="PS00092">
    <property type="entry name" value="N6_MTASE"/>
    <property type="match status" value="1"/>
</dbReference>
<evidence type="ECO:0000256" key="2">
    <source>
        <dbReference type="ARBA" id="ARBA00022603"/>
    </source>
</evidence>
<dbReference type="GO" id="GO:0032259">
    <property type="term" value="P:methylation"/>
    <property type="evidence" value="ECO:0007669"/>
    <property type="project" value="UniProtKB-KW"/>
</dbReference>
<dbReference type="GO" id="GO:0003677">
    <property type="term" value="F:DNA binding"/>
    <property type="evidence" value="ECO:0007669"/>
    <property type="project" value="InterPro"/>
</dbReference>
<proteinExistence type="inferred from homology"/>
<dbReference type="InterPro" id="IPR002295">
    <property type="entry name" value="N4/N6-MTase_EcoPI_Mod-like"/>
</dbReference>
<dbReference type="EMBL" id="MFUJ01000023">
    <property type="protein sequence ID" value="OGI79168.1"/>
    <property type="molecule type" value="Genomic_DNA"/>
</dbReference>
<dbReference type="Pfam" id="PF01555">
    <property type="entry name" value="N6_N4_Mtase"/>
    <property type="match status" value="1"/>
</dbReference>
<name>A0A1F6WB86_9BACT</name>
<dbReference type="GO" id="GO:0008170">
    <property type="term" value="F:N-methyltransferase activity"/>
    <property type="evidence" value="ECO:0007669"/>
    <property type="project" value="InterPro"/>
</dbReference>
<comment type="similarity">
    <text evidence="1">Belongs to the N(4)/N(6)-methyltransferase family.</text>
</comment>
<evidence type="ECO:0000313" key="7">
    <source>
        <dbReference type="Proteomes" id="UP000177052"/>
    </source>
</evidence>
<organism evidence="6 7">
    <name type="scientific">Candidatus Nomurabacteria bacterium RIFCSPHIGHO2_12_FULL_37_29</name>
    <dbReference type="NCBI Taxonomy" id="1801759"/>
    <lineage>
        <taxon>Bacteria</taxon>
        <taxon>Candidatus Nomuraibacteriota</taxon>
    </lineage>
</organism>
<protein>
    <recommendedName>
        <fullName evidence="5">DNA methylase N-4/N-6 domain-containing protein</fullName>
    </recommendedName>
</protein>
<dbReference type="Gene3D" id="3.40.50.150">
    <property type="entry name" value="Vaccinia Virus protein VP39"/>
    <property type="match status" value="1"/>
</dbReference>
<dbReference type="Proteomes" id="UP000177052">
    <property type="component" value="Unassembled WGS sequence"/>
</dbReference>
<accession>A0A1F6WB86</accession>
<dbReference type="PRINTS" id="PR00506">
    <property type="entry name" value="D21N6MTFRASE"/>
</dbReference>
<dbReference type="PIRSF" id="PIRSF015855">
    <property type="entry name" value="TypeIII_Mtase_mKpnI"/>
    <property type="match status" value="1"/>
</dbReference>
<dbReference type="AlphaFoldDB" id="A0A1F6WB86"/>
<dbReference type="InterPro" id="IPR029063">
    <property type="entry name" value="SAM-dependent_MTases_sf"/>
</dbReference>
<feature type="domain" description="DNA methylase N-4/N-6" evidence="5">
    <location>
        <begin position="62"/>
        <end position="379"/>
    </location>
</feature>
<dbReference type="InterPro" id="IPR002941">
    <property type="entry name" value="DNA_methylase_N4/N6"/>
</dbReference>
<keyword evidence="3" id="KW-0808">Transferase</keyword>
<evidence type="ECO:0000256" key="3">
    <source>
        <dbReference type="ARBA" id="ARBA00022679"/>
    </source>
</evidence>
<evidence type="ECO:0000256" key="4">
    <source>
        <dbReference type="ARBA" id="ARBA00022691"/>
    </source>
</evidence>
<dbReference type="InterPro" id="IPR002052">
    <property type="entry name" value="DNA_methylase_N6_adenine_CS"/>
</dbReference>